<sequence>MVLSTVTGAAALTIVIITIWLYRINSAMKSVPEEVAEWAPRRWTQHEVRAAYERIKRNPVDFVKDLPPRLDRRYIVIGGAGMVGGDIVMALLQRGQSRDSIRIVDFAPVTRPDLVAGNCGFVKADITLPASVEAAFSEPWPASVSKSPLTVFHTAALINPGERHPMLYERARRVNAGGTANLLGAAKKAGADIFISTGSTSIDILPAEYIIWPWQNKPRRWIQTASEKDFDAPIRPHNQYFANYARSKAEAERLVCLANEETFRTGSVRPGNGIYGQNSGQLIGLALRMGTGIVTSTPHLIQQVVHSRNVALAHLLFESALTRKEMPLCAGRPFAVTDPGPMQANEDLYTAITTLATTPTKVTILQPIVFFILGHLVEAYILALARLPFLKTVLGLKDPGFPLNLLQPSILAISMHMKIDDSAARRSVEDGGISYHGSVNSLDGICQEILEWNLMHEASKGTR</sequence>
<dbReference type="GO" id="GO:0005783">
    <property type="term" value="C:endoplasmic reticulum"/>
    <property type="evidence" value="ECO:0007669"/>
    <property type="project" value="TreeGrafter"/>
</dbReference>
<feature type="transmembrane region" description="Helical" evidence="3">
    <location>
        <begin position="6"/>
        <end position="22"/>
    </location>
</feature>
<keyword evidence="3" id="KW-1133">Transmembrane helix</keyword>
<evidence type="ECO:0000259" key="4">
    <source>
        <dbReference type="Pfam" id="PF01073"/>
    </source>
</evidence>
<evidence type="ECO:0000313" key="6">
    <source>
        <dbReference type="Proteomes" id="UP001172102"/>
    </source>
</evidence>
<dbReference type="Pfam" id="PF01073">
    <property type="entry name" value="3Beta_HSD"/>
    <property type="match status" value="1"/>
</dbReference>
<evidence type="ECO:0000313" key="5">
    <source>
        <dbReference type="EMBL" id="KAK0731475.1"/>
    </source>
</evidence>
<feature type="transmembrane region" description="Helical" evidence="3">
    <location>
        <begin position="74"/>
        <end position="92"/>
    </location>
</feature>
<name>A0AA40BBZ3_9PEZI</name>
<dbReference type="GO" id="GO:0000252">
    <property type="term" value="F:3-beta-hydroxysteroid dehydrogenase [NAD(P)+]/C4-decarboxylase activity"/>
    <property type="evidence" value="ECO:0007669"/>
    <property type="project" value="TreeGrafter"/>
</dbReference>
<dbReference type="GO" id="GO:0006696">
    <property type="term" value="P:ergosterol biosynthetic process"/>
    <property type="evidence" value="ECO:0007669"/>
    <property type="project" value="TreeGrafter"/>
</dbReference>
<dbReference type="InterPro" id="IPR050425">
    <property type="entry name" value="NAD(P)_dehydrat-like"/>
</dbReference>
<reference evidence="5" key="1">
    <citation type="submission" date="2023-06" db="EMBL/GenBank/DDBJ databases">
        <title>Genome-scale phylogeny and comparative genomics of the fungal order Sordariales.</title>
        <authorList>
            <consortium name="Lawrence Berkeley National Laboratory"/>
            <person name="Hensen N."/>
            <person name="Bonometti L."/>
            <person name="Westerberg I."/>
            <person name="Brannstrom I.O."/>
            <person name="Guillou S."/>
            <person name="Cros-Aarteil S."/>
            <person name="Calhoun S."/>
            <person name="Haridas S."/>
            <person name="Kuo A."/>
            <person name="Mondo S."/>
            <person name="Pangilinan J."/>
            <person name="Riley R."/>
            <person name="Labutti K."/>
            <person name="Andreopoulos B."/>
            <person name="Lipzen A."/>
            <person name="Chen C."/>
            <person name="Yanf M."/>
            <person name="Daum C."/>
            <person name="Ng V."/>
            <person name="Clum A."/>
            <person name="Steindorff A."/>
            <person name="Ohm R."/>
            <person name="Martin F."/>
            <person name="Silar P."/>
            <person name="Natvig D."/>
            <person name="Lalanne C."/>
            <person name="Gautier V."/>
            <person name="Ament-Velasquez S.L."/>
            <person name="Kruys A."/>
            <person name="Hutchinson M.I."/>
            <person name="Powell A.J."/>
            <person name="Barry K."/>
            <person name="Miller A.N."/>
            <person name="Grigoriev I.V."/>
            <person name="Debuchy R."/>
            <person name="Gladieux P."/>
            <person name="Thoren M.H."/>
            <person name="Johannesson H."/>
        </authorList>
    </citation>
    <scope>NUCLEOTIDE SEQUENCE</scope>
    <source>
        <strain evidence="5">SMH4607-1</strain>
    </source>
</reference>
<dbReference type="InterPro" id="IPR002225">
    <property type="entry name" value="3Beta_OHSteriod_DH/Estase"/>
</dbReference>
<evidence type="ECO:0000256" key="1">
    <source>
        <dbReference type="ARBA" id="ARBA00023002"/>
    </source>
</evidence>
<dbReference type="Proteomes" id="UP001172102">
    <property type="component" value="Unassembled WGS sequence"/>
</dbReference>
<comment type="similarity">
    <text evidence="2">Belongs to the NAD(P)-dependent epimerase/dehydratase family. Dihydroflavonol-4-reductase subfamily.</text>
</comment>
<keyword evidence="3" id="KW-0472">Membrane</keyword>
<feature type="domain" description="3-beta hydroxysteroid dehydrogenase/isomerase" evidence="4">
    <location>
        <begin position="75"/>
        <end position="352"/>
    </location>
</feature>
<accession>A0AA40BBZ3</accession>
<dbReference type="SUPFAM" id="SSF51735">
    <property type="entry name" value="NAD(P)-binding Rossmann-fold domains"/>
    <property type="match status" value="1"/>
</dbReference>
<gene>
    <name evidence="5" type="ORF">B0H67DRAFT_477467</name>
</gene>
<dbReference type="PANTHER" id="PTHR10366">
    <property type="entry name" value="NAD DEPENDENT EPIMERASE/DEHYDRATASE"/>
    <property type="match status" value="1"/>
</dbReference>
<keyword evidence="1" id="KW-0560">Oxidoreductase</keyword>
<protein>
    <submittedName>
        <fullName evidence="5">Dehydrogenase-like protein</fullName>
    </submittedName>
</protein>
<organism evidence="5 6">
    <name type="scientific">Lasiosphaeris hirsuta</name>
    <dbReference type="NCBI Taxonomy" id="260670"/>
    <lineage>
        <taxon>Eukaryota</taxon>
        <taxon>Fungi</taxon>
        <taxon>Dikarya</taxon>
        <taxon>Ascomycota</taxon>
        <taxon>Pezizomycotina</taxon>
        <taxon>Sordariomycetes</taxon>
        <taxon>Sordariomycetidae</taxon>
        <taxon>Sordariales</taxon>
        <taxon>Lasiosphaeriaceae</taxon>
        <taxon>Lasiosphaeris</taxon>
    </lineage>
</organism>
<proteinExistence type="inferred from homology"/>
<dbReference type="PANTHER" id="PTHR10366:SF447">
    <property type="entry name" value="HYDROXYSTEROID DEHYDROGENASE_ISOMERASE FAMILY PROTEIN, PUTATIVE (AFU_ORTHOLOGUE AFUA_1G06450)-RELATED"/>
    <property type="match status" value="1"/>
</dbReference>
<comment type="caution">
    <text evidence="5">The sequence shown here is derived from an EMBL/GenBank/DDBJ whole genome shotgun (WGS) entry which is preliminary data.</text>
</comment>
<dbReference type="EMBL" id="JAUKUA010000001">
    <property type="protein sequence ID" value="KAK0731475.1"/>
    <property type="molecule type" value="Genomic_DNA"/>
</dbReference>
<feature type="transmembrane region" description="Helical" evidence="3">
    <location>
        <begin position="368"/>
        <end position="387"/>
    </location>
</feature>
<dbReference type="AlphaFoldDB" id="A0AA40BBZ3"/>
<keyword evidence="3" id="KW-0812">Transmembrane</keyword>
<keyword evidence="6" id="KW-1185">Reference proteome</keyword>
<evidence type="ECO:0000256" key="2">
    <source>
        <dbReference type="ARBA" id="ARBA00023445"/>
    </source>
</evidence>
<dbReference type="InterPro" id="IPR036291">
    <property type="entry name" value="NAD(P)-bd_dom_sf"/>
</dbReference>
<dbReference type="Gene3D" id="3.40.50.720">
    <property type="entry name" value="NAD(P)-binding Rossmann-like Domain"/>
    <property type="match status" value="1"/>
</dbReference>
<evidence type="ECO:0000256" key="3">
    <source>
        <dbReference type="SAM" id="Phobius"/>
    </source>
</evidence>